<reference evidence="2 3" key="1">
    <citation type="journal article" date="2016" name="G3 (Bethesda)">
        <title>First Draft Assembly and Annotation of the Genome of a California Endemic Oak Quercus lobata Nee (Fagaceae).</title>
        <authorList>
            <person name="Sork V.L."/>
            <person name="Fitz-Gibbon S.T."/>
            <person name="Puiu D."/>
            <person name="Crepeau M."/>
            <person name="Gugger P.F."/>
            <person name="Sherman R."/>
            <person name="Stevens K."/>
            <person name="Langley C.H."/>
            <person name="Pellegrini M."/>
            <person name="Salzberg S.L."/>
        </authorList>
    </citation>
    <scope>NUCLEOTIDE SEQUENCE [LARGE SCALE GENOMIC DNA]</scope>
    <source>
        <strain evidence="2 3">cv. SW786</strain>
    </source>
</reference>
<feature type="region of interest" description="Disordered" evidence="1">
    <location>
        <begin position="57"/>
        <end position="76"/>
    </location>
</feature>
<reference evidence="2" key="2">
    <citation type="submission" date="2021-01" db="UniProtKB">
        <authorList>
            <consortium name="EnsemblPlants"/>
        </authorList>
    </citation>
    <scope>IDENTIFICATION</scope>
</reference>
<organism evidence="2 3">
    <name type="scientific">Quercus lobata</name>
    <name type="common">Valley oak</name>
    <dbReference type="NCBI Taxonomy" id="97700"/>
    <lineage>
        <taxon>Eukaryota</taxon>
        <taxon>Viridiplantae</taxon>
        <taxon>Streptophyta</taxon>
        <taxon>Embryophyta</taxon>
        <taxon>Tracheophyta</taxon>
        <taxon>Spermatophyta</taxon>
        <taxon>Magnoliopsida</taxon>
        <taxon>eudicotyledons</taxon>
        <taxon>Gunneridae</taxon>
        <taxon>Pentapetalae</taxon>
        <taxon>rosids</taxon>
        <taxon>fabids</taxon>
        <taxon>Fagales</taxon>
        <taxon>Fagaceae</taxon>
        <taxon>Quercus</taxon>
    </lineage>
</organism>
<dbReference type="PANTHER" id="PTHR11715:SF3">
    <property type="entry name" value="GLYCINE CLEAVAGE SYSTEM H PROTEIN-RELATED"/>
    <property type="match status" value="1"/>
</dbReference>
<dbReference type="GO" id="GO:0009249">
    <property type="term" value="P:protein lipoylation"/>
    <property type="evidence" value="ECO:0007669"/>
    <property type="project" value="TreeGrafter"/>
</dbReference>
<dbReference type="GO" id="GO:0005960">
    <property type="term" value="C:glycine cleavage complex"/>
    <property type="evidence" value="ECO:0007669"/>
    <property type="project" value="InterPro"/>
</dbReference>
<dbReference type="GO" id="GO:0019464">
    <property type="term" value="P:glycine decarboxylation via glycine cleavage system"/>
    <property type="evidence" value="ECO:0007669"/>
    <property type="project" value="InterPro"/>
</dbReference>
<dbReference type="InParanoid" id="A0A7N2LJA8"/>
<dbReference type="Gene3D" id="2.40.50.100">
    <property type="match status" value="1"/>
</dbReference>
<evidence type="ECO:0000313" key="2">
    <source>
        <dbReference type="EnsemblPlants" id="QL04p061601:mrna"/>
    </source>
</evidence>
<accession>A0A7N2LJA8</accession>
<evidence type="ECO:0008006" key="4">
    <source>
        <dbReference type="Google" id="ProtNLM"/>
    </source>
</evidence>
<dbReference type="AlphaFoldDB" id="A0A7N2LJA8"/>
<dbReference type="InterPro" id="IPR033753">
    <property type="entry name" value="GCV_H/Fam206"/>
</dbReference>
<dbReference type="EMBL" id="LRBV02000004">
    <property type="status" value="NOT_ANNOTATED_CDS"/>
    <property type="molecule type" value="Genomic_DNA"/>
</dbReference>
<keyword evidence="3" id="KW-1185">Reference proteome</keyword>
<sequence length="76" mass="8561">MEIVTNPWVELALENQLARGLQGTGAHSSDTDLMINASPYENGWIIKVEMSDKDETNKLMGSDQYSKFCEEEDAKH</sequence>
<dbReference type="EnsemblPlants" id="QL04p061601:mrna">
    <property type="protein sequence ID" value="QL04p061601:mrna"/>
    <property type="gene ID" value="QL04p061601"/>
</dbReference>
<protein>
    <recommendedName>
        <fullName evidence="4">Glycine cleavage system H protein</fullName>
    </recommendedName>
</protein>
<name>A0A7N2LJA8_QUELO</name>
<dbReference type="SUPFAM" id="SSF51230">
    <property type="entry name" value="Single hybrid motif"/>
    <property type="match status" value="1"/>
</dbReference>
<dbReference type="Gramene" id="QL04p061601:mrna">
    <property type="protein sequence ID" value="QL04p061601:mrna"/>
    <property type="gene ID" value="QL04p061601"/>
</dbReference>
<evidence type="ECO:0000313" key="3">
    <source>
        <dbReference type="Proteomes" id="UP000594261"/>
    </source>
</evidence>
<evidence type="ECO:0000256" key="1">
    <source>
        <dbReference type="SAM" id="MobiDB-lite"/>
    </source>
</evidence>
<dbReference type="PANTHER" id="PTHR11715">
    <property type="entry name" value="GLYCINE CLEAVAGE SYSTEM H PROTEIN"/>
    <property type="match status" value="1"/>
</dbReference>
<dbReference type="InterPro" id="IPR011053">
    <property type="entry name" value="Single_hybrid_motif"/>
</dbReference>
<dbReference type="GO" id="GO:0005739">
    <property type="term" value="C:mitochondrion"/>
    <property type="evidence" value="ECO:0007669"/>
    <property type="project" value="TreeGrafter"/>
</dbReference>
<dbReference type="Proteomes" id="UP000594261">
    <property type="component" value="Chromosome 4"/>
</dbReference>
<dbReference type="Pfam" id="PF01597">
    <property type="entry name" value="GCV_H"/>
    <property type="match status" value="1"/>
</dbReference>
<dbReference type="InterPro" id="IPR002930">
    <property type="entry name" value="GCV_H"/>
</dbReference>
<proteinExistence type="predicted"/>